<keyword evidence="3" id="KW-1185">Reference proteome</keyword>
<reference evidence="2 3" key="1">
    <citation type="journal article" date="2024" name="J Genomics">
        <title>Draft genome sequencing and assembly of Favolaschia claudopus CIRM-BRFM 2984 isolated from oak limbs.</title>
        <authorList>
            <person name="Navarro D."/>
            <person name="Drula E."/>
            <person name="Chaduli D."/>
            <person name="Cazenave R."/>
            <person name="Ahrendt S."/>
            <person name="Wang J."/>
            <person name="Lipzen A."/>
            <person name="Daum C."/>
            <person name="Barry K."/>
            <person name="Grigoriev I.V."/>
            <person name="Favel A."/>
            <person name="Rosso M.N."/>
            <person name="Martin F."/>
        </authorList>
    </citation>
    <scope>NUCLEOTIDE SEQUENCE [LARGE SCALE GENOMIC DNA]</scope>
    <source>
        <strain evidence="2 3">CIRM-BRFM 2984</strain>
    </source>
</reference>
<feature type="compositionally biased region" description="Low complexity" evidence="1">
    <location>
        <begin position="410"/>
        <end position="419"/>
    </location>
</feature>
<evidence type="ECO:0000313" key="3">
    <source>
        <dbReference type="Proteomes" id="UP001362999"/>
    </source>
</evidence>
<comment type="caution">
    <text evidence="2">The sequence shown here is derived from an EMBL/GenBank/DDBJ whole genome shotgun (WGS) entry which is preliminary data.</text>
</comment>
<sequence>MASINIADSLTTAVESYFLSSSSEFDVFPYTPSTWALVRTPNTGINENFDKNGQGLLIAAFNITCTAAIGGLSAECPPGMHAALRNCIISDGIILKILSRIRFKELRIDIDKPSGVKLSGAREQFGMLVAGIWHQTTSFASVCDWVNEAFGSVIEFAIGEYRKLCLPKQSSAPKEFVLLQRIHDFQVAKADLQRANIDAQIREVQNSPVLATNQSEDVHEYFRQYSFVFTTGPSTEHTEASFESLPPLNPKTLAPTTMAEVASNLALSGLLPPLVLETSTPSSSALTASNVTPPSVGDSLKVAQAPFEDAINDRLPAVCTHPLAQATVKDQLLPIKVAAKDSSPPAETTVKDSLLLVKHSVEDVPTEFDTTAKGTPPSPRRKSPITPRNFGDYRWPTPLRHNAPPPHIPSPLRSSRNSNLSIGFHPHSLLSYRQTSPQSCVASSTSSATIAPSSPPFCFEDYLRMSPRGPYLPVDPSLQSSNVQTFSQWLKSSPL</sequence>
<proteinExistence type="predicted"/>
<accession>A0AAW0EDC2</accession>
<feature type="region of interest" description="Disordered" evidence="1">
    <location>
        <begin position="366"/>
        <end position="419"/>
    </location>
</feature>
<evidence type="ECO:0000313" key="2">
    <source>
        <dbReference type="EMBL" id="KAK7063649.1"/>
    </source>
</evidence>
<gene>
    <name evidence="2" type="ORF">R3P38DRAFT_3339149</name>
</gene>
<organism evidence="2 3">
    <name type="scientific">Favolaschia claudopus</name>
    <dbReference type="NCBI Taxonomy" id="2862362"/>
    <lineage>
        <taxon>Eukaryota</taxon>
        <taxon>Fungi</taxon>
        <taxon>Dikarya</taxon>
        <taxon>Basidiomycota</taxon>
        <taxon>Agaricomycotina</taxon>
        <taxon>Agaricomycetes</taxon>
        <taxon>Agaricomycetidae</taxon>
        <taxon>Agaricales</taxon>
        <taxon>Marasmiineae</taxon>
        <taxon>Mycenaceae</taxon>
        <taxon>Favolaschia</taxon>
    </lineage>
</organism>
<dbReference type="EMBL" id="JAWWNJ010000001">
    <property type="protein sequence ID" value="KAK7063649.1"/>
    <property type="molecule type" value="Genomic_DNA"/>
</dbReference>
<protein>
    <submittedName>
        <fullName evidence="2">Uncharacterized protein</fullName>
    </submittedName>
</protein>
<evidence type="ECO:0000256" key="1">
    <source>
        <dbReference type="SAM" id="MobiDB-lite"/>
    </source>
</evidence>
<dbReference type="AlphaFoldDB" id="A0AAW0EDC2"/>
<name>A0AAW0EDC2_9AGAR</name>
<dbReference type="Proteomes" id="UP001362999">
    <property type="component" value="Unassembled WGS sequence"/>
</dbReference>